<dbReference type="PANTHER" id="PTHR30344:SF7">
    <property type="entry name" value="DUF2415 DOMAIN-CONTAINING PROTEIN"/>
    <property type="match status" value="1"/>
</dbReference>
<evidence type="ECO:0000256" key="1">
    <source>
        <dbReference type="ARBA" id="ARBA00005564"/>
    </source>
</evidence>
<dbReference type="SUPFAM" id="SSF75011">
    <property type="entry name" value="3-carboxy-cis,cis-mucoante lactonizing enzyme"/>
    <property type="match status" value="1"/>
</dbReference>
<protein>
    <recommendedName>
        <fullName evidence="4">Isomerase YbhE</fullName>
    </recommendedName>
</protein>
<name>A0A4Z0AAJ6_9AGAM</name>
<comment type="caution">
    <text evidence="2">The sequence shown here is derived from an EMBL/GenBank/DDBJ whole genome shotgun (WGS) entry which is preliminary data.</text>
</comment>
<dbReference type="PANTHER" id="PTHR30344">
    <property type="entry name" value="6-PHOSPHOGLUCONOLACTONASE-RELATED"/>
    <property type="match status" value="1"/>
</dbReference>
<dbReference type="GO" id="GO:0017057">
    <property type="term" value="F:6-phosphogluconolactonase activity"/>
    <property type="evidence" value="ECO:0007669"/>
    <property type="project" value="TreeGrafter"/>
</dbReference>
<comment type="similarity">
    <text evidence="1">Belongs to the cycloisomerase 2 family.</text>
</comment>
<dbReference type="STRING" id="135208.A0A4Z0AAJ6"/>
<organism evidence="2 3">
    <name type="scientific">Hericium alpestre</name>
    <dbReference type="NCBI Taxonomy" id="135208"/>
    <lineage>
        <taxon>Eukaryota</taxon>
        <taxon>Fungi</taxon>
        <taxon>Dikarya</taxon>
        <taxon>Basidiomycota</taxon>
        <taxon>Agaricomycotina</taxon>
        <taxon>Agaricomycetes</taxon>
        <taxon>Russulales</taxon>
        <taxon>Hericiaceae</taxon>
        <taxon>Hericium</taxon>
    </lineage>
</organism>
<dbReference type="InterPro" id="IPR019405">
    <property type="entry name" value="Lactonase_7-beta_prop"/>
</dbReference>
<dbReference type="InterPro" id="IPR015943">
    <property type="entry name" value="WD40/YVTN_repeat-like_dom_sf"/>
</dbReference>
<dbReference type="AlphaFoldDB" id="A0A4Z0AAJ6"/>
<dbReference type="EMBL" id="SFCI01000035">
    <property type="protein sequence ID" value="TFY83341.1"/>
    <property type="molecule type" value="Genomic_DNA"/>
</dbReference>
<sequence length="360" mass="37465">MVQFKILAGGYSAPGFVAFYLFDSIASTLNLVAAYFSERPSAVFGNAAYSLIFSAVNENERGALQSFTVSGQALSAPISTTASEGNGPPFTLGLSTGEVAVVNPLRQFGSGTGAFLPSDDGQNFGSAQAITFPVQPGTVDNVSHPHMVLENNGEVLIPDLGADMIWRLASNGSAGSWQIAGQLPQPQGSGPRHIAILDGYLYTVHETASTVTSQPLPDAINGTSNIITTIDIRPQDAPADAHFGAGELVLCPPNQLFPKPYLYASNRNVGPTQDPAGDTIAIIEIGANGTMTLVSQVKTGINQPRGVEKGGDDDEFLAVGGVVGTGGVAIFNRTEGGANLAEVARNTQVPTRTSFVWLEV</sequence>
<dbReference type="InterPro" id="IPR050282">
    <property type="entry name" value="Cycloisomerase_2"/>
</dbReference>
<evidence type="ECO:0008006" key="4">
    <source>
        <dbReference type="Google" id="ProtNLM"/>
    </source>
</evidence>
<dbReference type="Gene3D" id="2.130.10.10">
    <property type="entry name" value="YVTN repeat-like/Quinoprotein amine dehydrogenase"/>
    <property type="match status" value="1"/>
</dbReference>
<dbReference type="Pfam" id="PF10282">
    <property type="entry name" value="Lactonase"/>
    <property type="match status" value="1"/>
</dbReference>
<evidence type="ECO:0000313" key="2">
    <source>
        <dbReference type="EMBL" id="TFY83341.1"/>
    </source>
</evidence>
<gene>
    <name evidence="2" type="ORF">EWM64_g660</name>
</gene>
<keyword evidence="3" id="KW-1185">Reference proteome</keyword>
<dbReference type="OrthoDB" id="9972196at2759"/>
<reference evidence="2 3" key="1">
    <citation type="submission" date="2019-02" db="EMBL/GenBank/DDBJ databases">
        <title>Genome sequencing of the rare red list fungi Hericium alpestre (H. flagellum).</title>
        <authorList>
            <person name="Buettner E."/>
            <person name="Kellner H."/>
        </authorList>
    </citation>
    <scope>NUCLEOTIDE SEQUENCE [LARGE SCALE GENOMIC DNA]</scope>
    <source>
        <strain evidence="2 3">DSM 108284</strain>
    </source>
</reference>
<evidence type="ECO:0000313" key="3">
    <source>
        <dbReference type="Proteomes" id="UP000298061"/>
    </source>
</evidence>
<dbReference type="Proteomes" id="UP000298061">
    <property type="component" value="Unassembled WGS sequence"/>
</dbReference>
<accession>A0A4Z0AAJ6</accession>
<proteinExistence type="inferred from homology"/>